<dbReference type="Pfam" id="PF07534">
    <property type="entry name" value="TLD"/>
    <property type="match status" value="1"/>
</dbReference>
<dbReference type="SMART" id="SM00584">
    <property type="entry name" value="TLDc"/>
    <property type="match status" value="1"/>
</dbReference>
<dbReference type="PROSITE" id="PS51886">
    <property type="entry name" value="TLDC"/>
    <property type="match status" value="1"/>
</dbReference>
<evidence type="ECO:0000256" key="3">
    <source>
        <dbReference type="ARBA" id="ARBA00023128"/>
    </source>
</evidence>
<dbReference type="GO" id="GO:0005739">
    <property type="term" value="C:mitochondrion"/>
    <property type="evidence" value="ECO:0007669"/>
    <property type="project" value="UniProtKB-SubCell"/>
</dbReference>
<dbReference type="InterPro" id="IPR006571">
    <property type="entry name" value="TLDc_dom"/>
</dbReference>
<sequence>MPPKSSFSEMFAKVKAGDCHVHPPYIPPTVEYAICKRCGAKVLRQVEAMESHEEKCGIHKARVEDEGKIEGRTATSLTWSGGDGLKYSRENESHENIENNVSSSSSETATSSPTTEHEALLEPSKLHKSFSTTTMELADTELCLRLSSESRNIFEDDVFQYYQRTGSTNVAGWQRYSVSFGAGRMGLEFEYDSKASRRLVVTKVSTEASNLGVRIRDILIGVGHRPVPRGTDPIAVHKHLVSCKRPVVLHFYRLHVRRVNAAWNPVSQDQSTTRAELEDEQNLYKEGDSPIYHDRVEENQFENQNINQQEKEEEEHQRSRLANLANAVWSRLPALSRSGNAEEDNNDLDHHEAQADEIEDFQWPPPSLIVDPERYVAAEDDNDAEDNNWSCLLSYRHRAVFIRFVKPALRPKPWLLVYDSIYDGMSLRNLYNRAARHKGAQLLLVRDDLHHVAGAFIDEPIKCVGDYFGTGECFVFEANPPQAHRRRSKIISNTSSQNINEDNNDNNDDENLLQIFRWVGPGGVEDSEHGGAHALDSSEHNLDLLSPPPLPSVIDNDMFVYATSEILAVGSGGGGEAIRLDEALEFGASRPCATYGTEYSLFGDRETFPVQRVQLWSFANAWNTSAAGSAKL</sequence>
<dbReference type="AlphaFoldDB" id="A0A7S3NPY5"/>
<feature type="domain" description="TLDc" evidence="7">
    <location>
        <begin position="391"/>
        <end position="619"/>
    </location>
</feature>
<feature type="coiled-coil region" evidence="5">
    <location>
        <begin position="299"/>
        <end position="327"/>
    </location>
</feature>
<comment type="subcellular location">
    <subcellularLocation>
        <location evidence="1">Mitochondrion</location>
    </subcellularLocation>
</comment>
<name>A0A7S3NPY5_9STRA</name>
<proteinExistence type="inferred from homology"/>
<feature type="compositionally biased region" description="Basic and acidic residues" evidence="6">
    <location>
        <begin position="86"/>
        <end position="97"/>
    </location>
</feature>
<comment type="similarity">
    <text evidence="2">Belongs to the OXR1 family.</text>
</comment>
<feature type="region of interest" description="Disordered" evidence="6">
    <location>
        <begin position="80"/>
        <end position="125"/>
    </location>
</feature>
<evidence type="ECO:0000256" key="5">
    <source>
        <dbReference type="SAM" id="Coils"/>
    </source>
</evidence>
<protein>
    <recommendedName>
        <fullName evidence="4">Oxidation resistance protein 1</fullName>
    </recommendedName>
</protein>
<keyword evidence="3" id="KW-0496">Mitochondrion</keyword>
<dbReference type="EMBL" id="HBIJ01018859">
    <property type="protein sequence ID" value="CAE0371640.1"/>
    <property type="molecule type" value="Transcribed_RNA"/>
</dbReference>
<organism evidence="8">
    <name type="scientific">Aureoumbra lagunensis</name>
    <dbReference type="NCBI Taxonomy" id="44058"/>
    <lineage>
        <taxon>Eukaryota</taxon>
        <taxon>Sar</taxon>
        <taxon>Stramenopiles</taxon>
        <taxon>Ochrophyta</taxon>
        <taxon>Pelagophyceae</taxon>
        <taxon>Pelagomonadales</taxon>
        <taxon>Aureoumbra</taxon>
    </lineage>
</organism>
<keyword evidence="5" id="KW-0175">Coiled coil</keyword>
<dbReference type="PANTHER" id="PTHR23354:SF62">
    <property type="entry name" value="MUSTARD, ISOFORM V"/>
    <property type="match status" value="1"/>
</dbReference>
<evidence type="ECO:0000259" key="7">
    <source>
        <dbReference type="PROSITE" id="PS51886"/>
    </source>
</evidence>
<gene>
    <name evidence="8" type="ORF">ALAG00032_LOCUS12422</name>
</gene>
<evidence type="ECO:0000256" key="2">
    <source>
        <dbReference type="ARBA" id="ARBA00009540"/>
    </source>
</evidence>
<reference evidence="8" key="1">
    <citation type="submission" date="2021-01" db="EMBL/GenBank/DDBJ databases">
        <authorList>
            <person name="Corre E."/>
            <person name="Pelletier E."/>
            <person name="Niang G."/>
            <person name="Scheremetjew M."/>
            <person name="Finn R."/>
            <person name="Kale V."/>
            <person name="Holt S."/>
            <person name="Cochrane G."/>
            <person name="Meng A."/>
            <person name="Brown T."/>
            <person name="Cohen L."/>
        </authorList>
    </citation>
    <scope>NUCLEOTIDE SEQUENCE</scope>
    <source>
        <strain evidence="8">CCMP1510</strain>
    </source>
</reference>
<feature type="compositionally biased region" description="Low complexity" evidence="6">
    <location>
        <begin position="98"/>
        <end position="114"/>
    </location>
</feature>
<evidence type="ECO:0000256" key="4">
    <source>
        <dbReference type="ARBA" id="ARBA00040604"/>
    </source>
</evidence>
<accession>A0A7S3NPY5</accession>
<evidence type="ECO:0000313" key="8">
    <source>
        <dbReference type="EMBL" id="CAE0371640.1"/>
    </source>
</evidence>
<evidence type="ECO:0000256" key="1">
    <source>
        <dbReference type="ARBA" id="ARBA00004173"/>
    </source>
</evidence>
<evidence type="ECO:0000256" key="6">
    <source>
        <dbReference type="SAM" id="MobiDB-lite"/>
    </source>
</evidence>
<dbReference type="PANTHER" id="PTHR23354">
    <property type="entry name" value="NUCLEOLAR PROTEIN 7/ESTROGEN RECEPTOR COACTIVATOR-RELATED"/>
    <property type="match status" value="1"/>
</dbReference>